<proteinExistence type="predicted"/>
<gene>
    <name evidence="1" type="ORF">SASPL_112485</name>
</gene>
<name>A0A8X9A647_SALSN</name>
<dbReference type="EMBL" id="PNBA02000004">
    <property type="protein sequence ID" value="KAG6428234.1"/>
    <property type="molecule type" value="Genomic_DNA"/>
</dbReference>
<reference evidence="1" key="2">
    <citation type="submission" date="2020-08" db="EMBL/GenBank/DDBJ databases">
        <title>Plant Genome Project.</title>
        <authorList>
            <person name="Zhang R.-G."/>
        </authorList>
    </citation>
    <scope>NUCLEOTIDE SEQUENCE</scope>
    <source>
        <strain evidence="1">Huo1</strain>
        <tissue evidence="1">Leaf</tissue>
    </source>
</reference>
<evidence type="ECO:0000313" key="1">
    <source>
        <dbReference type="EMBL" id="KAG6428234.1"/>
    </source>
</evidence>
<comment type="caution">
    <text evidence="1">The sequence shown here is derived from an EMBL/GenBank/DDBJ whole genome shotgun (WGS) entry which is preliminary data.</text>
</comment>
<evidence type="ECO:0000313" key="2">
    <source>
        <dbReference type="Proteomes" id="UP000298416"/>
    </source>
</evidence>
<protein>
    <submittedName>
        <fullName evidence="1">Uncharacterized protein</fullName>
    </submittedName>
</protein>
<reference evidence="1" key="1">
    <citation type="submission" date="2018-01" db="EMBL/GenBank/DDBJ databases">
        <authorList>
            <person name="Mao J.F."/>
        </authorList>
    </citation>
    <scope>NUCLEOTIDE SEQUENCE</scope>
    <source>
        <strain evidence="1">Huo1</strain>
        <tissue evidence="1">Leaf</tissue>
    </source>
</reference>
<organism evidence="1">
    <name type="scientific">Salvia splendens</name>
    <name type="common">Scarlet sage</name>
    <dbReference type="NCBI Taxonomy" id="180675"/>
    <lineage>
        <taxon>Eukaryota</taxon>
        <taxon>Viridiplantae</taxon>
        <taxon>Streptophyta</taxon>
        <taxon>Embryophyta</taxon>
        <taxon>Tracheophyta</taxon>
        <taxon>Spermatophyta</taxon>
        <taxon>Magnoliopsida</taxon>
        <taxon>eudicotyledons</taxon>
        <taxon>Gunneridae</taxon>
        <taxon>Pentapetalae</taxon>
        <taxon>asterids</taxon>
        <taxon>lamiids</taxon>
        <taxon>Lamiales</taxon>
        <taxon>Lamiaceae</taxon>
        <taxon>Nepetoideae</taxon>
        <taxon>Mentheae</taxon>
        <taxon>Salviinae</taxon>
        <taxon>Salvia</taxon>
        <taxon>Salvia subgen. Calosphace</taxon>
        <taxon>core Calosphace</taxon>
    </lineage>
</organism>
<accession>A0A8X9A647</accession>
<keyword evidence="2" id="KW-1185">Reference proteome</keyword>
<dbReference type="Proteomes" id="UP000298416">
    <property type="component" value="Unassembled WGS sequence"/>
</dbReference>
<sequence length="146" mass="16373">MQPFIYEPFISLKEFLEEFPDETPSNLYDRIKQAAREAEHLIVSIISEENQPQRCAPLTGKSKLKRQVKMIMEQTNSISIEVRNMKHNKAATIKDAVQTGASSTAAGMLSTVGENPASWKAIAEDFPEQSGTSASTRRFETSFIFE</sequence>
<dbReference type="Gene3D" id="1.20.5.4130">
    <property type="match status" value="1"/>
</dbReference>
<dbReference type="AlphaFoldDB" id="A0A8X9A647"/>